<proteinExistence type="predicted"/>
<dbReference type="RefSeq" id="WP_208076980.1">
    <property type="nucleotide sequence ID" value="NZ_CP071869.1"/>
</dbReference>
<name>A0A975H5I2_9FLAO</name>
<dbReference type="Pfam" id="PF22252">
    <property type="entry name" value="PNGase_F-II_N"/>
    <property type="match status" value="1"/>
</dbReference>
<protein>
    <submittedName>
        <fullName evidence="1">GLPGLI family protein</fullName>
    </submittedName>
</protein>
<dbReference type="EMBL" id="CP071869">
    <property type="protein sequence ID" value="QTE21422.1"/>
    <property type="molecule type" value="Genomic_DNA"/>
</dbReference>
<dbReference type="InterPro" id="IPR005901">
    <property type="entry name" value="GLPGLI"/>
</dbReference>
<accession>A0A975H5I2</accession>
<dbReference type="Proteomes" id="UP000663920">
    <property type="component" value="Chromosome"/>
</dbReference>
<evidence type="ECO:0000313" key="2">
    <source>
        <dbReference type="Proteomes" id="UP000663920"/>
    </source>
</evidence>
<dbReference type="NCBIfam" id="TIGR01200">
    <property type="entry name" value="GLPGLI"/>
    <property type="match status" value="1"/>
</dbReference>
<gene>
    <name evidence="1" type="ORF">J3359_11365</name>
</gene>
<sequence>MKNIRLYSLSVVLFITFNLFSQKKFTYSFSYPSQKEPTVKSNKKMLLFTNNQNSIFISEIKLKIDSLRKVYSNNRYLFIEKKKQLKKEEVSYIIEKRISENSYTYYNKYAFEKYQYKDNLPELKWQITKESKNILGYKCFLAKTSFSGRNYNAWFSYDIPLSDGPYKFTGLPGLILEIYDTEKVFKFLLIGIEKGNFKIFNKKDYKVIKKEQETKLKQGVEQFIINRAIGNSKRLIKNRIKEKKEISIPIELKEENK</sequence>
<evidence type="ECO:0000313" key="1">
    <source>
        <dbReference type="EMBL" id="QTE21422.1"/>
    </source>
</evidence>
<dbReference type="AlphaFoldDB" id="A0A975H5I2"/>
<keyword evidence="2" id="KW-1185">Reference proteome</keyword>
<dbReference type="KEGG" id="pcea:J3359_11365"/>
<organism evidence="1 2">
    <name type="scientific">Polaribacter cellanae</name>
    <dbReference type="NCBI Taxonomy" id="2818493"/>
    <lineage>
        <taxon>Bacteria</taxon>
        <taxon>Pseudomonadati</taxon>
        <taxon>Bacteroidota</taxon>
        <taxon>Flavobacteriia</taxon>
        <taxon>Flavobacteriales</taxon>
        <taxon>Flavobacteriaceae</taxon>
    </lineage>
</organism>
<reference evidence="1 2" key="1">
    <citation type="submission" date="2021-03" db="EMBL/GenBank/DDBJ databases">
        <title>Complete genome of Polaribacter_sp.SM13.</title>
        <authorList>
            <person name="Jeong S.W."/>
            <person name="Bae J.W."/>
        </authorList>
    </citation>
    <scope>NUCLEOTIDE SEQUENCE [LARGE SCALE GENOMIC DNA]</scope>
    <source>
        <strain evidence="1 2">SM13</strain>
    </source>
</reference>